<evidence type="ECO:0000256" key="4">
    <source>
        <dbReference type="ARBA" id="ARBA00023163"/>
    </source>
</evidence>
<dbReference type="GO" id="GO:0003700">
    <property type="term" value="F:DNA-binding transcription factor activity"/>
    <property type="evidence" value="ECO:0007669"/>
    <property type="project" value="InterPro"/>
</dbReference>
<dbReference type="PANTHER" id="PTHR30537">
    <property type="entry name" value="HTH-TYPE TRANSCRIPTIONAL REGULATOR"/>
    <property type="match status" value="1"/>
</dbReference>
<dbReference type="OrthoDB" id="9796526at2"/>
<dbReference type="GO" id="GO:0006351">
    <property type="term" value="P:DNA-templated transcription"/>
    <property type="evidence" value="ECO:0007669"/>
    <property type="project" value="TreeGrafter"/>
</dbReference>
<evidence type="ECO:0000313" key="6">
    <source>
        <dbReference type="EMBL" id="PSK80106.1"/>
    </source>
</evidence>
<proteinExistence type="inferred from homology"/>
<keyword evidence="4" id="KW-0804">Transcription</keyword>
<evidence type="ECO:0000256" key="3">
    <source>
        <dbReference type="ARBA" id="ARBA00023125"/>
    </source>
</evidence>
<evidence type="ECO:0000313" key="7">
    <source>
        <dbReference type="EMBL" id="SLN73671.1"/>
    </source>
</evidence>
<dbReference type="InterPro" id="IPR036390">
    <property type="entry name" value="WH_DNA-bd_sf"/>
</dbReference>
<accession>A0A1X7A994</accession>
<reference evidence="6 9" key="2">
    <citation type="submission" date="2018-03" db="EMBL/GenBank/DDBJ databases">
        <title>Genomic Encyclopedia of Archaeal and Bacterial Type Strains, Phase II (KMG-II): from individual species to whole genera.</title>
        <authorList>
            <person name="Goeker M."/>
        </authorList>
    </citation>
    <scope>NUCLEOTIDE SEQUENCE [LARGE SCALE GENOMIC DNA]</scope>
    <source>
        <strain evidence="6 9">DSM 29956</strain>
    </source>
</reference>
<dbReference type="SUPFAM" id="SSF53850">
    <property type="entry name" value="Periplasmic binding protein-like II"/>
    <property type="match status" value="1"/>
</dbReference>
<keyword evidence="2" id="KW-0805">Transcription regulation</keyword>
<dbReference type="SUPFAM" id="SSF46785">
    <property type="entry name" value="Winged helix' DNA-binding domain"/>
    <property type="match status" value="1"/>
</dbReference>
<dbReference type="RefSeq" id="WP_085898009.1">
    <property type="nucleotide sequence ID" value="NZ_FWFY01000035.1"/>
</dbReference>
<protein>
    <submittedName>
        <fullName evidence="7">HTH-type transcriptional regulator YofA</fullName>
    </submittedName>
    <submittedName>
        <fullName evidence="6">LysR family transcriptional regulator</fullName>
    </submittedName>
</protein>
<dbReference type="Gene3D" id="1.10.10.10">
    <property type="entry name" value="Winged helix-like DNA-binding domain superfamily/Winged helix DNA-binding domain"/>
    <property type="match status" value="1"/>
</dbReference>
<evidence type="ECO:0000313" key="8">
    <source>
        <dbReference type="Proteomes" id="UP000193495"/>
    </source>
</evidence>
<sequence length="297" mass="32683">MFDWDDIRLFLVVAKEGSTLGASKRLNINQTTVSRRIQALEHALKLTLFERDPRGYAVTPHGSALLDLAGQMAATAETIQTRAERLSREVSGVIRLTGNPEAMEHWGFPVLARFRAKHPDIEFEVDISTGQVSLEKGEADIALRAADEITGDTLIARKLALIPWGIYCSRHYERQNGAPHGLDACEGHKFILYNGRLAEAIGAARWLAEQVDEADRALQVNSVTGMVGSLRSGAGLGLLPCVAGDFEPDLVPCFRHEKLHHTLWVVASKEAYSQPPIRSFMKFVGDNIPQGPLWGPV</sequence>
<gene>
    <name evidence="7" type="primary">yofA</name>
    <name evidence="6" type="ORF">CLV79_1362</name>
    <name evidence="7" type="ORF">LOS8367_03750</name>
</gene>
<keyword evidence="3" id="KW-0238">DNA-binding</keyword>
<dbReference type="Proteomes" id="UP000193495">
    <property type="component" value="Unassembled WGS sequence"/>
</dbReference>
<evidence type="ECO:0000256" key="1">
    <source>
        <dbReference type="ARBA" id="ARBA00009437"/>
    </source>
</evidence>
<name>A0A1X7A994_9RHOB</name>
<evidence type="ECO:0000259" key="5">
    <source>
        <dbReference type="PROSITE" id="PS50931"/>
    </source>
</evidence>
<dbReference type="AlphaFoldDB" id="A0A1X7A994"/>
<dbReference type="PANTHER" id="PTHR30537:SF3">
    <property type="entry name" value="TRANSCRIPTIONAL REGULATORY PROTEIN"/>
    <property type="match status" value="1"/>
</dbReference>
<dbReference type="InterPro" id="IPR000847">
    <property type="entry name" value="LysR_HTH_N"/>
</dbReference>
<dbReference type="PROSITE" id="PS50931">
    <property type="entry name" value="HTH_LYSR"/>
    <property type="match status" value="1"/>
</dbReference>
<dbReference type="EMBL" id="PYGB01000036">
    <property type="protein sequence ID" value="PSK80106.1"/>
    <property type="molecule type" value="Genomic_DNA"/>
</dbReference>
<dbReference type="InterPro" id="IPR005119">
    <property type="entry name" value="LysR_subst-bd"/>
</dbReference>
<dbReference type="InterPro" id="IPR058163">
    <property type="entry name" value="LysR-type_TF_proteobact-type"/>
</dbReference>
<dbReference type="EMBL" id="FWFY01000035">
    <property type="protein sequence ID" value="SLN73671.1"/>
    <property type="molecule type" value="Genomic_DNA"/>
</dbReference>
<dbReference type="InterPro" id="IPR036388">
    <property type="entry name" value="WH-like_DNA-bd_sf"/>
</dbReference>
<reference evidence="7 8" key="1">
    <citation type="submission" date="2017-03" db="EMBL/GenBank/DDBJ databases">
        <authorList>
            <person name="Afonso C.L."/>
            <person name="Miller P.J."/>
            <person name="Scott M.A."/>
            <person name="Spackman E."/>
            <person name="Goraichik I."/>
            <person name="Dimitrov K.M."/>
            <person name="Suarez D.L."/>
            <person name="Swayne D.E."/>
        </authorList>
    </citation>
    <scope>NUCLEOTIDE SEQUENCE [LARGE SCALE GENOMIC DNA]</scope>
    <source>
        <strain evidence="7 8">CECT 8367</strain>
    </source>
</reference>
<dbReference type="Pfam" id="PF00126">
    <property type="entry name" value="HTH_1"/>
    <property type="match status" value="1"/>
</dbReference>
<feature type="domain" description="HTH lysR-type" evidence="5">
    <location>
        <begin position="2"/>
        <end position="59"/>
    </location>
</feature>
<evidence type="ECO:0000313" key="9">
    <source>
        <dbReference type="Proteomes" id="UP000240624"/>
    </source>
</evidence>
<dbReference type="Proteomes" id="UP000240624">
    <property type="component" value="Unassembled WGS sequence"/>
</dbReference>
<organism evidence="7 8">
    <name type="scientific">Limimaricola soesokkakensis</name>
    <dbReference type="NCBI Taxonomy" id="1343159"/>
    <lineage>
        <taxon>Bacteria</taxon>
        <taxon>Pseudomonadati</taxon>
        <taxon>Pseudomonadota</taxon>
        <taxon>Alphaproteobacteria</taxon>
        <taxon>Rhodobacterales</taxon>
        <taxon>Paracoccaceae</taxon>
        <taxon>Limimaricola</taxon>
    </lineage>
</organism>
<dbReference type="Pfam" id="PF03466">
    <property type="entry name" value="LysR_substrate"/>
    <property type="match status" value="1"/>
</dbReference>
<dbReference type="Gene3D" id="3.40.190.290">
    <property type="match status" value="1"/>
</dbReference>
<comment type="similarity">
    <text evidence="1">Belongs to the LysR transcriptional regulatory family.</text>
</comment>
<keyword evidence="9" id="KW-1185">Reference proteome</keyword>
<dbReference type="GO" id="GO:0043565">
    <property type="term" value="F:sequence-specific DNA binding"/>
    <property type="evidence" value="ECO:0007669"/>
    <property type="project" value="TreeGrafter"/>
</dbReference>
<evidence type="ECO:0000256" key="2">
    <source>
        <dbReference type="ARBA" id="ARBA00023015"/>
    </source>
</evidence>